<evidence type="ECO:0000313" key="1">
    <source>
        <dbReference type="EMBL" id="PYI23580.1"/>
    </source>
</evidence>
<dbReference type="AlphaFoldDB" id="A0A2V5I4Y4"/>
<evidence type="ECO:0000313" key="2">
    <source>
        <dbReference type="Proteomes" id="UP000249829"/>
    </source>
</evidence>
<protein>
    <submittedName>
        <fullName evidence="1">Uncharacterized protein</fullName>
    </submittedName>
</protein>
<reference evidence="1 2" key="1">
    <citation type="submission" date="2018-02" db="EMBL/GenBank/DDBJ databases">
        <title>The genomes of Aspergillus section Nigri reveals drivers in fungal speciation.</title>
        <authorList>
            <consortium name="DOE Joint Genome Institute"/>
            <person name="Vesth T.C."/>
            <person name="Nybo J."/>
            <person name="Theobald S."/>
            <person name="Brandl J."/>
            <person name="Frisvad J.C."/>
            <person name="Nielsen K.F."/>
            <person name="Lyhne E.K."/>
            <person name="Kogle M.E."/>
            <person name="Kuo A."/>
            <person name="Riley R."/>
            <person name="Clum A."/>
            <person name="Nolan M."/>
            <person name="Lipzen A."/>
            <person name="Salamov A."/>
            <person name="Henrissat B."/>
            <person name="Wiebenga A."/>
            <person name="De vries R.P."/>
            <person name="Grigoriev I.V."/>
            <person name="Mortensen U.H."/>
            <person name="Andersen M.R."/>
            <person name="Baker S.E."/>
        </authorList>
    </citation>
    <scope>NUCLEOTIDE SEQUENCE [LARGE SCALE GENOMIC DNA]</scope>
    <source>
        <strain evidence="1 2">CBS 115571</strain>
    </source>
</reference>
<keyword evidence="2" id="KW-1185">Reference proteome</keyword>
<dbReference type="EMBL" id="KZ825105">
    <property type="protein sequence ID" value="PYI23580.1"/>
    <property type="molecule type" value="Genomic_DNA"/>
</dbReference>
<sequence>MDVKGCFSPPVNHGSLSDFNHTPRGTGLAGLALPNAINALPLLIPPSTAYHHPPPPLIIAPTTKYPRPHCPLLISPTNPLPNVAPFPSPGYQCNLTKLSDFLVNWSDSQLGTQETLSPPRDEGKNFARIRCLKQ</sequence>
<gene>
    <name evidence="1" type="ORF">BO99DRAFT_181924</name>
</gene>
<accession>A0A2V5I4Y4</accession>
<organism evidence="1 2">
    <name type="scientific">Aspergillus violaceofuscus (strain CBS 115571)</name>
    <dbReference type="NCBI Taxonomy" id="1450538"/>
    <lineage>
        <taxon>Eukaryota</taxon>
        <taxon>Fungi</taxon>
        <taxon>Dikarya</taxon>
        <taxon>Ascomycota</taxon>
        <taxon>Pezizomycotina</taxon>
        <taxon>Eurotiomycetes</taxon>
        <taxon>Eurotiomycetidae</taxon>
        <taxon>Eurotiales</taxon>
        <taxon>Aspergillaceae</taxon>
        <taxon>Aspergillus</taxon>
    </lineage>
</organism>
<proteinExistence type="predicted"/>
<dbReference type="Proteomes" id="UP000249829">
    <property type="component" value="Unassembled WGS sequence"/>
</dbReference>
<name>A0A2V5I4Y4_ASPV1</name>